<dbReference type="SUPFAM" id="SSF81321">
    <property type="entry name" value="Family A G protein-coupled receptor-like"/>
    <property type="match status" value="1"/>
</dbReference>
<dbReference type="Proteomes" id="UP001328107">
    <property type="component" value="Unassembled WGS sequence"/>
</dbReference>
<dbReference type="InterPro" id="IPR050920">
    <property type="entry name" value="Nematode_rcpt-like_delta"/>
</dbReference>
<feature type="transmembrane region" description="Helical" evidence="6">
    <location>
        <begin position="73"/>
        <end position="94"/>
    </location>
</feature>
<evidence type="ECO:0000256" key="2">
    <source>
        <dbReference type="ARBA" id="ARBA00009166"/>
    </source>
</evidence>
<feature type="transmembrane region" description="Helical" evidence="6">
    <location>
        <begin position="41"/>
        <end position="61"/>
    </location>
</feature>
<dbReference type="PANTHER" id="PTHR22945:SF40">
    <property type="entry name" value="SERPENTINE RECEPTOR, CLASS D (DELTA)-RELATED"/>
    <property type="match status" value="1"/>
</dbReference>
<dbReference type="InterPro" id="IPR019421">
    <property type="entry name" value="7TM_GPCR_serpentine_rcpt_Srd"/>
</dbReference>
<dbReference type="GO" id="GO:0016020">
    <property type="term" value="C:membrane"/>
    <property type="evidence" value="ECO:0007669"/>
    <property type="project" value="UniProtKB-SubCell"/>
</dbReference>
<keyword evidence="4 6" id="KW-1133">Transmembrane helix</keyword>
<evidence type="ECO:0008006" key="9">
    <source>
        <dbReference type="Google" id="ProtNLM"/>
    </source>
</evidence>
<evidence type="ECO:0000256" key="6">
    <source>
        <dbReference type="SAM" id="Phobius"/>
    </source>
</evidence>
<evidence type="ECO:0000256" key="3">
    <source>
        <dbReference type="ARBA" id="ARBA00022692"/>
    </source>
</evidence>
<comment type="similarity">
    <text evidence="2">Belongs to the nematode receptor-like protein srd family.</text>
</comment>
<evidence type="ECO:0000313" key="8">
    <source>
        <dbReference type="Proteomes" id="UP001328107"/>
    </source>
</evidence>
<evidence type="ECO:0000256" key="1">
    <source>
        <dbReference type="ARBA" id="ARBA00004141"/>
    </source>
</evidence>
<evidence type="ECO:0000256" key="4">
    <source>
        <dbReference type="ARBA" id="ARBA00022989"/>
    </source>
</evidence>
<protein>
    <recommendedName>
        <fullName evidence="9">G protein-coupled receptor</fullName>
    </recommendedName>
</protein>
<gene>
    <name evidence="7" type="ORF">PMAYCL1PPCAC_07574</name>
</gene>
<sequence length="98" mass="11358">IFFSYSIILIVGRKMYTALAANRMHMSESTKETHREIIKGLVIQSCLPAFYCFSIYSYALGQFEIWNSPVLEYSTHIFGELTVAIAPFITLYFVKPYR</sequence>
<dbReference type="AlphaFoldDB" id="A0AAN4ZD46"/>
<keyword evidence="8" id="KW-1185">Reference proteome</keyword>
<evidence type="ECO:0000256" key="5">
    <source>
        <dbReference type="ARBA" id="ARBA00023136"/>
    </source>
</evidence>
<comment type="subcellular location">
    <subcellularLocation>
        <location evidence="1">Membrane</location>
        <topology evidence="1">Multi-pass membrane protein</topology>
    </subcellularLocation>
</comment>
<proteinExistence type="inferred from homology"/>
<feature type="non-terminal residue" evidence="7">
    <location>
        <position position="98"/>
    </location>
</feature>
<dbReference type="EMBL" id="BTRK01000002">
    <property type="protein sequence ID" value="GMR37379.1"/>
    <property type="molecule type" value="Genomic_DNA"/>
</dbReference>
<name>A0AAN4ZD46_9BILA</name>
<keyword evidence="3 6" id="KW-0812">Transmembrane</keyword>
<accession>A0AAN4ZD46</accession>
<evidence type="ECO:0000313" key="7">
    <source>
        <dbReference type="EMBL" id="GMR37379.1"/>
    </source>
</evidence>
<organism evidence="7 8">
    <name type="scientific">Pristionchus mayeri</name>
    <dbReference type="NCBI Taxonomy" id="1317129"/>
    <lineage>
        <taxon>Eukaryota</taxon>
        <taxon>Metazoa</taxon>
        <taxon>Ecdysozoa</taxon>
        <taxon>Nematoda</taxon>
        <taxon>Chromadorea</taxon>
        <taxon>Rhabditida</taxon>
        <taxon>Rhabditina</taxon>
        <taxon>Diplogasteromorpha</taxon>
        <taxon>Diplogasteroidea</taxon>
        <taxon>Neodiplogasteridae</taxon>
        <taxon>Pristionchus</taxon>
    </lineage>
</organism>
<dbReference type="PANTHER" id="PTHR22945">
    <property type="entry name" value="SERPENTINE RECEPTOR, CLASS D DELTA"/>
    <property type="match status" value="1"/>
</dbReference>
<reference evidence="8" key="1">
    <citation type="submission" date="2022-10" db="EMBL/GenBank/DDBJ databases">
        <title>Genome assembly of Pristionchus species.</title>
        <authorList>
            <person name="Yoshida K."/>
            <person name="Sommer R.J."/>
        </authorList>
    </citation>
    <scope>NUCLEOTIDE SEQUENCE [LARGE SCALE GENOMIC DNA]</scope>
    <source>
        <strain evidence="8">RS5460</strain>
    </source>
</reference>
<keyword evidence="5 6" id="KW-0472">Membrane</keyword>
<dbReference type="Pfam" id="PF10317">
    <property type="entry name" value="7TM_GPCR_Srd"/>
    <property type="match status" value="1"/>
</dbReference>
<comment type="caution">
    <text evidence="7">The sequence shown here is derived from an EMBL/GenBank/DDBJ whole genome shotgun (WGS) entry which is preliminary data.</text>
</comment>
<feature type="non-terminal residue" evidence="7">
    <location>
        <position position="1"/>
    </location>
</feature>